<organism evidence="1 2">
    <name type="scientific">Psychrobacter urativorans</name>
    <dbReference type="NCBI Taxonomy" id="45610"/>
    <lineage>
        <taxon>Bacteria</taxon>
        <taxon>Pseudomonadati</taxon>
        <taxon>Pseudomonadota</taxon>
        <taxon>Gammaproteobacteria</taxon>
        <taxon>Moraxellales</taxon>
        <taxon>Moraxellaceae</taxon>
        <taxon>Psychrobacter</taxon>
    </lineage>
</organism>
<evidence type="ECO:0000313" key="2">
    <source>
        <dbReference type="Proteomes" id="UP000059847"/>
    </source>
</evidence>
<dbReference type="EMBL" id="CP012678">
    <property type="protein sequence ID" value="ALF58855.1"/>
    <property type="molecule type" value="Genomic_DNA"/>
</dbReference>
<gene>
    <name evidence="1" type="ORF">AOC03_01325</name>
</gene>
<dbReference type="STRING" id="45610.AOC03_01325"/>
<protein>
    <submittedName>
        <fullName evidence="1">Uncharacterized protein</fullName>
    </submittedName>
</protein>
<name>A0A0M5MJ53_9GAMM</name>
<reference evidence="1 2" key="1">
    <citation type="submission" date="2015-09" db="EMBL/GenBank/DDBJ databases">
        <title>Complete genome of Psychrobacter urativorans R10.10B.</title>
        <authorList>
            <person name="See-Too W.S."/>
            <person name="Chan K.G."/>
        </authorList>
    </citation>
    <scope>NUCLEOTIDE SEQUENCE [LARGE SCALE GENOMIC DNA]</scope>
    <source>
        <strain evidence="1 2">R10.10B</strain>
    </source>
</reference>
<proteinExistence type="predicted"/>
<dbReference type="Proteomes" id="UP000059847">
    <property type="component" value="Chromosome"/>
</dbReference>
<dbReference type="AlphaFoldDB" id="A0A0M5MJ53"/>
<keyword evidence="2" id="KW-1185">Reference proteome</keyword>
<dbReference type="KEGG" id="pur:AOC03_01325"/>
<accession>A0A0M5MJ53</accession>
<evidence type="ECO:0000313" key="1">
    <source>
        <dbReference type="EMBL" id="ALF58855.1"/>
    </source>
</evidence>
<sequence>MSNNSYIDDYPSTFNSHIPITCVNIDDDESNEICLILRNIFEEIGKSLNIKSLKGISIALGDEGYRKAIDLIDSTRQVSNGEVIGCALTISNIIEGVLESYIVLKDVSIVPLLVEKAAKDEEQVAFMLQVIAHECGHIHGDDLFYEIMGDVPKIEDYESHYAAFIYDISTVGWSEFSACFFSAHIGLCPEEDFRGIVESKVENIVNELESLKLMTLEPLELLISVYKNIGNLIKYSSYYLGWMFNSKLKPEKTKLYESLEDNWFLSYFLELDKIYENILSKLSNEQLEFDEILEIGHLSKRIAKHFGFTTTVDQSNGTGIFFMA</sequence>
<dbReference type="RefSeq" id="WP_062533251.1">
    <property type="nucleotide sequence ID" value="NZ_CP012678.1"/>
</dbReference>
<dbReference type="OrthoDB" id="6058821at2"/>